<dbReference type="RefSeq" id="WP_300450951.1">
    <property type="nucleotide sequence ID" value="NZ_CP145316.1"/>
</dbReference>
<keyword evidence="1" id="KW-0808">Transferase</keyword>
<proteinExistence type="predicted"/>
<dbReference type="EMBL" id="CP145316">
    <property type="protein sequence ID" value="XAM18052.1"/>
    <property type="molecule type" value="Genomic_DNA"/>
</dbReference>
<evidence type="ECO:0000313" key="1">
    <source>
        <dbReference type="EMBL" id="XAM18052.1"/>
    </source>
</evidence>
<dbReference type="SUPFAM" id="SSF53448">
    <property type="entry name" value="Nucleotide-diphospho-sugar transferases"/>
    <property type="match status" value="1"/>
</dbReference>
<name>A0ABZ3F4F7_9HELI</name>
<accession>A0ABZ3F4F7</accession>
<protein>
    <submittedName>
        <fullName evidence="1">Glycosyl transferase</fullName>
    </submittedName>
</protein>
<dbReference type="Proteomes" id="UP001434737">
    <property type="component" value="Chromosome"/>
</dbReference>
<reference evidence="1 2" key="1">
    <citation type="submission" date="2024-02" db="EMBL/GenBank/DDBJ databases">
        <title>Genome and pathogenicity analysis of Helicobacter mastomyrinus isolated from mice.</title>
        <authorList>
            <person name="Zhu L."/>
        </authorList>
    </citation>
    <scope>NUCLEOTIDE SEQUENCE [LARGE SCALE GENOMIC DNA]</scope>
    <source>
        <strain evidence="1 2">Hm-17</strain>
    </source>
</reference>
<evidence type="ECO:0000313" key="2">
    <source>
        <dbReference type="Proteomes" id="UP001434737"/>
    </source>
</evidence>
<gene>
    <name evidence="1" type="ORF">V3I05_10265</name>
</gene>
<organism evidence="1 2">
    <name type="scientific">Helicobacter mastomyrinus</name>
    <dbReference type="NCBI Taxonomy" id="287948"/>
    <lineage>
        <taxon>Bacteria</taxon>
        <taxon>Pseudomonadati</taxon>
        <taxon>Campylobacterota</taxon>
        <taxon>Epsilonproteobacteria</taxon>
        <taxon>Campylobacterales</taxon>
        <taxon>Helicobacteraceae</taxon>
        <taxon>Helicobacter</taxon>
    </lineage>
</organism>
<dbReference type="InterPro" id="IPR029044">
    <property type="entry name" value="Nucleotide-diphossugar_trans"/>
</dbReference>
<keyword evidence="2" id="KW-1185">Reference proteome</keyword>
<sequence length="260" mass="30935">MLTLDCIALCIEQIGKCDMIWHDTEYVYEDGIESLSYPSLLESLHISQAEAIDKIYSPLDVWQHYEGFSWVHQGMFHIRLLDYLRFSPQIQSEDALFGMILFAKAQKIKIATKPLYIYRFHTYSTSEHNLQTNTPLKPYPNYMSDIAYTFCNRYKIKHYHFAYSCTYICLGLLAFIDTFPKNLSEYEKKLRDRLIAFLQVRAIYAFGGICFESDPKYIRDLLKPLEPYMQKISFNTKIAYFYPRLYRVLRFFKSYVRQGE</sequence>
<dbReference type="GO" id="GO:0016740">
    <property type="term" value="F:transferase activity"/>
    <property type="evidence" value="ECO:0007669"/>
    <property type="project" value="UniProtKB-KW"/>
</dbReference>